<feature type="compositionally biased region" description="Polar residues" evidence="1">
    <location>
        <begin position="373"/>
        <end position="390"/>
    </location>
</feature>
<proteinExistence type="predicted"/>
<dbReference type="AlphaFoldDB" id="A0AAI8YX44"/>
<comment type="caution">
    <text evidence="2">The sequence shown here is derived from an EMBL/GenBank/DDBJ whole genome shotgun (WGS) entry which is preliminary data.</text>
</comment>
<feature type="compositionally biased region" description="Polar residues" evidence="1">
    <location>
        <begin position="235"/>
        <end position="253"/>
    </location>
</feature>
<feature type="region of interest" description="Disordered" evidence="1">
    <location>
        <begin position="445"/>
        <end position="469"/>
    </location>
</feature>
<organism evidence="2 3">
    <name type="scientific">Lecanosticta acicola</name>
    <dbReference type="NCBI Taxonomy" id="111012"/>
    <lineage>
        <taxon>Eukaryota</taxon>
        <taxon>Fungi</taxon>
        <taxon>Dikarya</taxon>
        <taxon>Ascomycota</taxon>
        <taxon>Pezizomycotina</taxon>
        <taxon>Dothideomycetes</taxon>
        <taxon>Dothideomycetidae</taxon>
        <taxon>Mycosphaerellales</taxon>
        <taxon>Mycosphaerellaceae</taxon>
        <taxon>Lecanosticta</taxon>
    </lineage>
</organism>
<name>A0AAI8YX44_9PEZI</name>
<evidence type="ECO:0000313" key="2">
    <source>
        <dbReference type="EMBL" id="CAK3971742.1"/>
    </source>
</evidence>
<gene>
    <name evidence="2" type="ORF">LECACI_7A003603</name>
</gene>
<feature type="compositionally biased region" description="Low complexity" evidence="1">
    <location>
        <begin position="150"/>
        <end position="171"/>
    </location>
</feature>
<feature type="compositionally biased region" description="Low complexity" evidence="1">
    <location>
        <begin position="81"/>
        <end position="143"/>
    </location>
</feature>
<feature type="region of interest" description="Disordered" evidence="1">
    <location>
        <begin position="77"/>
        <end position="412"/>
    </location>
</feature>
<feature type="compositionally biased region" description="Polar residues" evidence="1">
    <location>
        <begin position="302"/>
        <end position="360"/>
    </location>
</feature>
<evidence type="ECO:0000313" key="3">
    <source>
        <dbReference type="Proteomes" id="UP001296104"/>
    </source>
</evidence>
<feature type="compositionally biased region" description="Low complexity" evidence="1">
    <location>
        <begin position="256"/>
        <end position="269"/>
    </location>
</feature>
<feature type="compositionally biased region" description="Polar residues" evidence="1">
    <location>
        <begin position="197"/>
        <end position="226"/>
    </location>
</feature>
<reference evidence="2" key="1">
    <citation type="submission" date="2023-11" db="EMBL/GenBank/DDBJ databases">
        <authorList>
            <person name="Alioto T."/>
            <person name="Alioto T."/>
            <person name="Gomez Garrido J."/>
        </authorList>
    </citation>
    <scope>NUCLEOTIDE SEQUENCE</scope>
</reference>
<keyword evidence="3" id="KW-1185">Reference proteome</keyword>
<dbReference type="Proteomes" id="UP001296104">
    <property type="component" value="Unassembled WGS sequence"/>
</dbReference>
<evidence type="ECO:0000256" key="1">
    <source>
        <dbReference type="SAM" id="MobiDB-lite"/>
    </source>
</evidence>
<feature type="compositionally biased region" description="Polar residues" evidence="1">
    <location>
        <begin position="278"/>
        <end position="295"/>
    </location>
</feature>
<accession>A0AAI8YX44</accession>
<sequence>MDNWEFTWYYPANPTVKTAWLRCKKDRRLPASECLWYNVINARLPQPGINFHNTRATEQWVEEGIKWHNRPAEPIREQRPAQHQVQGAQQYQGQPSQQRAGPYPGHHQQAQHQQAQHQQAQHQQAQHQQAQHQQAQRQQGQPQQEHHQQGQHQQGQHQQGQHQQGQKQQRQLENGHHQAHLQPHSRTGAPVDRTAAVSPNSPSDPRNQLQQRSPVPGQHQSRSPVPNQYPPRSPNPASTSDFAVTNRAPTSVPNGYAQPQTQYQSQYQQRSPLPGHKSTFSTSPRIATPMQNVYNNPAPPYQQRSPQPGTNSSYTTSPQPQYPQTMSPNGRSSTPAHRNNNHTIHNTSASGMSHLSNGNNEGRPPSGLGINGLRQQPSSKIQLQQNQPQNGLAPPENRHDSVSPNNGYVNHTLHYAHPSATNLHSAPSPGLNRSFGVNVLSSQQIQRIGRPVTPQNGNAREEGDDPAGQVYRRLADQQGWKQSF</sequence>
<dbReference type="EMBL" id="CAVMBE010000017">
    <property type="protein sequence ID" value="CAK3971742.1"/>
    <property type="molecule type" value="Genomic_DNA"/>
</dbReference>
<protein>
    <submittedName>
        <fullName evidence="2">Uncharacterized protein</fullName>
    </submittedName>
</protein>